<dbReference type="Proteomes" id="UP001230188">
    <property type="component" value="Unassembled WGS sequence"/>
</dbReference>
<feature type="domain" description="Ndc10" evidence="2">
    <location>
        <begin position="198"/>
        <end position="513"/>
    </location>
</feature>
<dbReference type="AlphaFoldDB" id="A0AAD7XH27"/>
<comment type="caution">
    <text evidence="3">The sequence shown here is derived from an EMBL/GenBank/DDBJ whole genome shotgun (WGS) entry which is preliminary data.</text>
</comment>
<feature type="region of interest" description="Disordered" evidence="1">
    <location>
        <begin position="634"/>
        <end position="669"/>
    </location>
</feature>
<name>A0AAD7XH27_9STRA</name>
<dbReference type="Gene3D" id="1.10.443.20">
    <property type="entry name" value="Centromere DNA-binding protein complex CBF3 subunit, domain 2"/>
    <property type="match status" value="1"/>
</dbReference>
<feature type="region of interest" description="Disordered" evidence="1">
    <location>
        <begin position="813"/>
        <end position="872"/>
    </location>
</feature>
<feature type="compositionally biased region" description="Acidic residues" evidence="1">
    <location>
        <begin position="862"/>
        <end position="872"/>
    </location>
</feature>
<proteinExistence type="predicted"/>
<feature type="region of interest" description="Disordered" evidence="1">
    <location>
        <begin position="738"/>
        <end position="760"/>
    </location>
</feature>
<feature type="compositionally biased region" description="Basic and acidic residues" evidence="1">
    <location>
        <begin position="1"/>
        <end position="14"/>
    </location>
</feature>
<dbReference type="EMBL" id="JAQMWT010000445">
    <property type="protein sequence ID" value="KAJ8601182.1"/>
    <property type="molecule type" value="Genomic_DNA"/>
</dbReference>
<accession>A0AAD7XH27</accession>
<dbReference type="InterPro" id="IPR031872">
    <property type="entry name" value="NDC10_II"/>
</dbReference>
<feature type="region of interest" description="Disordered" evidence="1">
    <location>
        <begin position="1"/>
        <end position="25"/>
    </location>
</feature>
<dbReference type="Pfam" id="PF16787">
    <property type="entry name" value="NDC10_II"/>
    <property type="match status" value="1"/>
</dbReference>
<dbReference type="InterPro" id="IPR038279">
    <property type="entry name" value="Ndc10_dom2_sf"/>
</dbReference>
<organism evidence="3 4">
    <name type="scientific">Chrysophaeum taylorii</name>
    <dbReference type="NCBI Taxonomy" id="2483200"/>
    <lineage>
        <taxon>Eukaryota</taxon>
        <taxon>Sar</taxon>
        <taxon>Stramenopiles</taxon>
        <taxon>Ochrophyta</taxon>
        <taxon>Pelagophyceae</taxon>
        <taxon>Pelagomonadales</taxon>
        <taxon>Pelagomonadaceae</taxon>
        <taxon>Chrysophaeum</taxon>
    </lineage>
</organism>
<sequence>MQRAVRVDTLEKRPKNTSKSYGTSEGEGTRWIKQFRTFVAAAPGSMLYGHHIDSDRKVYEDDLVTPEKSLEFLYFTSKRPKMDSNGNPIQGSRVETCTLKQMLKALVDLYKEQLTLENYMPRLLDQKIPSPRTNRFIPVVLANHAKEMSSRKRRKFINRDTEALQNGYNDEQHRMLCEYALFDGAPGPGGRNKLFRGTRARFEHVLQHALALRGDSLLKCQIADWLIFQTRSTEGPHVCWLLVFLHDNGTRNHAGHVDASAAMRHATNPERCLHFSMALYLFTMWIVLGVRKPNYVPYEGVDENDGQPIVVHEWMTDFLFFGNKPSGCPGKSRPPDPTAPLSNRTMLDDTKHMYEAIADPILDPEYVVCLRRRESFRMAETAGVSRDELREVEHHRQADVLSISNCNDFPMRFIRHNAGFPPQGGCFYVARSLEPVPDSLKKKVFGSVVNPVSAALGTDLFRNNSFDHTTRNHLQMIDYLAECLVQDAAFMRRQGKMDDHPMWGYEPFNTKEFADYAERQDTAIKNMPAERLRMTAAAAQERGDAQTAAAINKINTSLCDDCQKLDASADPSTTTAVWLANTPMRLLSEIHSQVCDATCHPEAPMGLADPSTTTAVRLANTPMRLLSEIHSQVCGATSRPEPPIAPAGSSIAQIGHAEPPATPPRRPATEDMAEDELMFGIRPLVVADSSTWDEDPLPKFASCYNLRPCESPQDVAQEYFRGVDGGPPVKELERFYGPKKRSGMGKDGKHSWRSNGTRKDERAFEKAFSRRAVIYEVLETKGEVDGVAFLNSLIKDQFPNSRKPERSHLLWLQKELSRQRPNYDKNRARGKKGRDGGPSKKQRHGDIPSTHNRPTNAVAAEDHDDDDDDLAT</sequence>
<dbReference type="GO" id="GO:0003677">
    <property type="term" value="F:DNA binding"/>
    <property type="evidence" value="ECO:0007669"/>
    <property type="project" value="InterPro"/>
</dbReference>
<evidence type="ECO:0000256" key="1">
    <source>
        <dbReference type="SAM" id="MobiDB-lite"/>
    </source>
</evidence>
<evidence type="ECO:0000313" key="4">
    <source>
        <dbReference type="Proteomes" id="UP001230188"/>
    </source>
</evidence>
<protein>
    <recommendedName>
        <fullName evidence="2">Ndc10 domain-containing protein</fullName>
    </recommendedName>
</protein>
<evidence type="ECO:0000259" key="2">
    <source>
        <dbReference type="Pfam" id="PF16787"/>
    </source>
</evidence>
<reference evidence="3" key="1">
    <citation type="submission" date="2023-01" db="EMBL/GenBank/DDBJ databases">
        <title>Metagenome sequencing of chrysophaentin producing Chrysophaeum taylorii.</title>
        <authorList>
            <person name="Davison J."/>
            <person name="Bewley C."/>
        </authorList>
    </citation>
    <scope>NUCLEOTIDE SEQUENCE</scope>
    <source>
        <strain evidence="3">NIES-1699</strain>
    </source>
</reference>
<gene>
    <name evidence="3" type="ORF">CTAYLR_009915</name>
</gene>
<feature type="compositionally biased region" description="Basic and acidic residues" evidence="1">
    <location>
        <begin position="815"/>
        <end position="838"/>
    </location>
</feature>
<keyword evidence="4" id="KW-1185">Reference proteome</keyword>
<evidence type="ECO:0000313" key="3">
    <source>
        <dbReference type="EMBL" id="KAJ8601182.1"/>
    </source>
</evidence>